<reference evidence="2" key="2">
    <citation type="submission" date="2024-06" db="EMBL/GenBank/DDBJ databases">
        <authorList>
            <person name="Petrova K.O."/>
            <person name="Toshchakov S.V."/>
            <person name="Boltjanskaja Y.V."/>
            <person name="Kevbrin V.V."/>
        </authorList>
    </citation>
    <scope>NUCLEOTIDE SEQUENCE</scope>
    <source>
        <strain evidence="2">Z-710</strain>
    </source>
</reference>
<reference evidence="2" key="1">
    <citation type="journal article" date="2018" name="Antonie Van Leeuwenhoek">
        <title>Proteinivorax hydrogeniformans sp. nov., an anaerobic, haloalkaliphilic bacterium fermenting proteinaceous compounds with high hydrogen production.</title>
        <authorList>
            <person name="Boltyanskaya Y."/>
            <person name="Detkova E."/>
            <person name="Pimenov N."/>
            <person name="Kevbrin V."/>
        </authorList>
    </citation>
    <scope>NUCLEOTIDE SEQUENCE</scope>
    <source>
        <strain evidence="2">Z-710</strain>
    </source>
</reference>
<feature type="signal peptide" evidence="1">
    <location>
        <begin position="1"/>
        <end position="27"/>
    </location>
</feature>
<dbReference type="RefSeq" id="WP_353893038.1">
    <property type="nucleotide sequence ID" value="NZ_CP159485.1"/>
</dbReference>
<feature type="chain" id="PRO_5043549267" evidence="1">
    <location>
        <begin position="28"/>
        <end position="92"/>
    </location>
</feature>
<dbReference type="AlphaFoldDB" id="A0AAU8HTI0"/>
<evidence type="ECO:0000256" key="1">
    <source>
        <dbReference type="SAM" id="SignalP"/>
    </source>
</evidence>
<accession>A0AAU8HTI0</accession>
<evidence type="ECO:0000313" key="2">
    <source>
        <dbReference type="EMBL" id="XCI28482.1"/>
    </source>
</evidence>
<proteinExistence type="predicted"/>
<organism evidence="2">
    <name type="scientific">Proteinivorax hydrogeniformans</name>
    <dbReference type="NCBI Taxonomy" id="1826727"/>
    <lineage>
        <taxon>Bacteria</taxon>
        <taxon>Bacillati</taxon>
        <taxon>Bacillota</taxon>
        <taxon>Clostridia</taxon>
        <taxon>Eubacteriales</taxon>
        <taxon>Proteinivoracaceae</taxon>
        <taxon>Proteinivorax</taxon>
    </lineage>
</organism>
<protein>
    <submittedName>
        <fullName evidence="2">Uncharacterized protein</fullName>
    </submittedName>
</protein>
<dbReference type="EMBL" id="CP159485">
    <property type="protein sequence ID" value="XCI28482.1"/>
    <property type="molecule type" value="Genomic_DNA"/>
</dbReference>
<name>A0AAU8HTI0_9FIRM</name>
<gene>
    <name evidence="2" type="ORF">PRVXH_002442</name>
</gene>
<keyword evidence="1" id="KW-0732">Signal</keyword>
<sequence>MLKKRLMMVTALVLGGLFFFGAMPVEAAEEPVETMSYPLRIMVDNIPDDNINSDGYATYRCPNTGEWYHGYVSGNSGLLFHVSLEYPPSPHY</sequence>